<dbReference type="AlphaFoldDB" id="A0A075G5R1"/>
<proteinExistence type="predicted"/>
<organism evidence="2">
    <name type="scientific">uncultured marine group II/III euryarchaeote KM3_109_G01</name>
    <dbReference type="NCBI Taxonomy" id="1457850"/>
    <lineage>
        <taxon>Archaea</taxon>
        <taxon>Methanobacteriati</taxon>
        <taxon>Methanobacteriota</taxon>
        <taxon>environmental samples</taxon>
    </lineage>
</organism>
<keyword evidence="1" id="KW-0472">Membrane</keyword>
<accession>A0A075G5R1</accession>
<reference evidence="2" key="1">
    <citation type="journal article" date="2014" name="Genome Biol. Evol.">
        <title>Pangenome evidence for extensive interdomain horizontal transfer affecting lineage core and shell genes in uncultured planktonic thaumarchaeota and euryarchaeota.</title>
        <authorList>
            <person name="Deschamps P."/>
            <person name="Zivanovic Y."/>
            <person name="Moreira D."/>
            <person name="Rodriguez-Valera F."/>
            <person name="Lopez-Garcia P."/>
        </authorList>
    </citation>
    <scope>NUCLEOTIDE SEQUENCE</scope>
</reference>
<protein>
    <submittedName>
        <fullName evidence="2">Uncharacterized protein</fullName>
    </submittedName>
</protein>
<keyword evidence="1" id="KW-0812">Transmembrane</keyword>
<dbReference type="EMBL" id="KF900561">
    <property type="protein sequence ID" value="AIE99340.1"/>
    <property type="molecule type" value="Genomic_DNA"/>
</dbReference>
<evidence type="ECO:0000256" key="1">
    <source>
        <dbReference type="SAM" id="Phobius"/>
    </source>
</evidence>
<sequence>MEGGSRSRRQARAMDAEAQVHVLEMVTLFWLFFMSATFLIQLKVPDPVTPLSDANLLMAGDDALVQAAVIEPLDPANQSSRLGELLSSGATDAACQSILDALRSSVEGNCWLAQDSSASMRYGTGSSPLGETVTLHRLLHTDGKVWTISLEVWHVGGG</sequence>
<name>A0A075G5R1_9EURY</name>
<feature type="transmembrane region" description="Helical" evidence="1">
    <location>
        <begin position="21"/>
        <end position="42"/>
    </location>
</feature>
<keyword evidence="1" id="KW-1133">Transmembrane helix</keyword>
<evidence type="ECO:0000313" key="2">
    <source>
        <dbReference type="EMBL" id="AIE99340.1"/>
    </source>
</evidence>